<dbReference type="GO" id="GO:0003723">
    <property type="term" value="F:RNA binding"/>
    <property type="evidence" value="ECO:0007669"/>
    <property type="project" value="TreeGrafter"/>
</dbReference>
<reference evidence="2 3" key="1">
    <citation type="journal article" date="2017" name="Nature">
        <title>The Apostasia genome and the evolution of orchids.</title>
        <authorList>
            <person name="Zhang G.Q."/>
            <person name="Liu K.W."/>
            <person name="Li Z."/>
            <person name="Lohaus R."/>
            <person name="Hsiao Y.Y."/>
            <person name="Niu S.C."/>
            <person name="Wang J.Y."/>
            <person name="Lin Y.C."/>
            <person name="Xu Q."/>
            <person name="Chen L.J."/>
            <person name="Yoshida K."/>
            <person name="Fujiwara S."/>
            <person name="Wang Z.W."/>
            <person name="Zhang Y.Q."/>
            <person name="Mitsuda N."/>
            <person name="Wang M."/>
            <person name="Liu G.H."/>
            <person name="Pecoraro L."/>
            <person name="Huang H.X."/>
            <person name="Xiao X.J."/>
            <person name="Lin M."/>
            <person name="Wu X.Y."/>
            <person name="Wu W.L."/>
            <person name="Chen Y.Y."/>
            <person name="Chang S.B."/>
            <person name="Sakamoto S."/>
            <person name="Ohme-Takagi M."/>
            <person name="Yagi M."/>
            <person name="Zeng S.J."/>
            <person name="Shen C.Y."/>
            <person name="Yeh C.M."/>
            <person name="Luo Y.B."/>
            <person name="Tsai W.C."/>
            <person name="Van de Peer Y."/>
            <person name="Liu Z.J."/>
        </authorList>
    </citation>
    <scope>NUCLEOTIDE SEQUENCE [LARGE SCALE GENOMIC DNA]</scope>
    <source>
        <strain evidence="3">cv. Shenzhen</strain>
        <tissue evidence="2">Stem</tissue>
    </source>
</reference>
<sequence length="500" mass="56994">MPPLDEHENGDLQFHWGKRGASNLKKDVHFYESFTYDKESYSLYDNVYLFKQGADEPYIGKILKIWELPDRKRRVKILWFFRPSDVHAFLDGHTPSEKEIFLASGEGVGLSNVNPLEAIAGKCCVICTSEDVRNPKPSSIAKEKADFIFSRIFDVGSCKILEALPEAIAGVEVRLLLNRAEDQISDLPPNFEAVGTGAFDEIPVKKLRPSNSLVEFSLDSQGKPLSGTKKLINGSDEELPDNEIYKRLLPRDGYVKQANDDSKDGPSIRKVKLISDEENSDNDLVQESKGSSAVVELAEEKFLSQQPTSSASHRYKWFADMPWKTRVEKADKQGKLVFLYNLDPLYSSSEIEETLHTALQVDCIVKVIPQVSFHNLHYGQAYAIFKSQSEAVRAVQEMDKKRLILSDGRPVCAKLGMLELPRNTNKFSGHLKIDRSRIQTLRLEHKKALSTSHCSQPNTIEYEMALDWLLLQEKYRRSWKRLLKNQGDQMKTFMSRYKPK</sequence>
<dbReference type="CDD" id="cd00590">
    <property type="entry name" value="RRM_SF"/>
    <property type="match status" value="1"/>
</dbReference>
<dbReference type="EMBL" id="KZ452013">
    <property type="protein sequence ID" value="PKA51614.1"/>
    <property type="molecule type" value="Genomic_DNA"/>
</dbReference>
<dbReference type="AlphaFoldDB" id="A0A2I0A7W1"/>
<proteinExistence type="predicted"/>
<dbReference type="InterPro" id="IPR043151">
    <property type="entry name" value="BAH_sf"/>
</dbReference>
<protein>
    <submittedName>
        <fullName evidence="2">DNA (Cytosine-5-)-methyltransferase</fullName>
        <ecNumber evidence="2">2.1.1.37</ecNumber>
    </submittedName>
</protein>
<organism evidence="2 3">
    <name type="scientific">Apostasia shenzhenica</name>
    <dbReference type="NCBI Taxonomy" id="1088818"/>
    <lineage>
        <taxon>Eukaryota</taxon>
        <taxon>Viridiplantae</taxon>
        <taxon>Streptophyta</taxon>
        <taxon>Embryophyta</taxon>
        <taxon>Tracheophyta</taxon>
        <taxon>Spermatophyta</taxon>
        <taxon>Magnoliopsida</taxon>
        <taxon>Liliopsida</taxon>
        <taxon>Asparagales</taxon>
        <taxon>Orchidaceae</taxon>
        <taxon>Apostasioideae</taxon>
        <taxon>Apostasia</taxon>
    </lineage>
</organism>
<evidence type="ECO:0000313" key="2">
    <source>
        <dbReference type="EMBL" id="PKA51614.1"/>
    </source>
</evidence>
<dbReference type="GO" id="GO:0003886">
    <property type="term" value="F:DNA (cytosine-5-)-methyltransferase activity"/>
    <property type="evidence" value="ECO:0007669"/>
    <property type="project" value="UniProtKB-EC"/>
</dbReference>
<dbReference type="OrthoDB" id="1896853at2759"/>
<dbReference type="InterPro" id="IPR035979">
    <property type="entry name" value="RBD_domain_sf"/>
</dbReference>
<dbReference type="PROSITE" id="PS51038">
    <property type="entry name" value="BAH"/>
    <property type="match status" value="1"/>
</dbReference>
<dbReference type="Pfam" id="PF01426">
    <property type="entry name" value="BAH"/>
    <property type="match status" value="1"/>
</dbReference>
<feature type="domain" description="BAH" evidence="1">
    <location>
        <begin position="39"/>
        <end position="164"/>
    </location>
</feature>
<dbReference type="GO" id="GO:0032259">
    <property type="term" value="P:methylation"/>
    <property type="evidence" value="ECO:0007669"/>
    <property type="project" value="UniProtKB-KW"/>
</dbReference>
<dbReference type="FunFam" id="2.30.30.490:FF:000017">
    <property type="entry name" value="Bromo-adjacent homology (BAH) domain-containing protein"/>
    <property type="match status" value="1"/>
</dbReference>
<keyword evidence="2" id="KW-0808">Transferase</keyword>
<evidence type="ECO:0000313" key="3">
    <source>
        <dbReference type="Proteomes" id="UP000236161"/>
    </source>
</evidence>
<dbReference type="SUPFAM" id="SSF54928">
    <property type="entry name" value="RNA-binding domain, RBD"/>
    <property type="match status" value="1"/>
</dbReference>
<dbReference type="Proteomes" id="UP000236161">
    <property type="component" value="Unassembled WGS sequence"/>
</dbReference>
<dbReference type="STRING" id="1088818.A0A2I0A7W1"/>
<dbReference type="InterPro" id="IPR001025">
    <property type="entry name" value="BAH_dom"/>
</dbReference>
<gene>
    <name evidence="2" type="ORF">AXF42_Ash002981</name>
</gene>
<dbReference type="EC" id="2.1.1.37" evidence="2"/>
<dbReference type="PANTHER" id="PTHR47073:SF2">
    <property type="entry name" value="PROTEIN ANTI-SILENCING 1"/>
    <property type="match status" value="1"/>
</dbReference>
<keyword evidence="3" id="KW-1185">Reference proteome</keyword>
<keyword evidence="2" id="KW-0489">Methyltransferase</keyword>
<dbReference type="Gene3D" id="2.30.30.490">
    <property type="match status" value="1"/>
</dbReference>
<dbReference type="SMART" id="SM00439">
    <property type="entry name" value="BAH"/>
    <property type="match status" value="1"/>
</dbReference>
<dbReference type="PANTHER" id="PTHR47073">
    <property type="entry name" value="PROTEIN ANTI-SILENCING 1"/>
    <property type="match status" value="1"/>
</dbReference>
<evidence type="ECO:0000259" key="1">
    <source>
        <dbReference type="PROSITE" id="PS51038"/>
    </source>
</evidence>
<dbReference type="GO" id="GO:0003682">
    <property type="term" value="F:chromatin binding"/>
    <property type="evidence" value="ECO:0007669"/>
    <property type="project" value="InterPro"/>
</dbReference>
<accession>A0A2I0A7W1</accession>
<name>A0A2I0A7W1_9ASPA</name>